<proteinExistence type="predicted"/>
<comment type="caution">
    <text evidence="3">The sequence shown here is derived from an EMBL/GenBank/DDBJ whole genome shotgun (WGS) entry which is preliminary data.</text>
</comment>
<accession>A0AAW2MCX9</accession>
<organism evidence="3">
    <name type="scientific">Sesamum calycinum</name>
    <dbReference type="NCBI Taxonomy" id="2727403"/>
    <lineage>
        <taxon>Eukaryota</taxon>
        <taxon>Viridiplantae</taxon>
        <taxon>Streptophyta</taxon>
        <taxon>Embryophyta</taxon>
        <taxon>Tracheophyta</taxon>
        <taxon>Spermatophyta</taxon>
        <taxon>Magnoliopsida</taxon>
        <taxon>eudicotyledons</taxon>
        <taxon>Gunneridae</taxon>
        <taxon>Pentapetalae</taxon>
        <taxon>asterids</taxon>
        <taxon>lamiids</taxon>
        <taxon>Lamiales</taxon>
        <taxon>Pedaliaceae</taxon>
        <taxon>Sesamum</taxon>
    </lineage>
</organism>
<reference evidence="3" key="2">
    <citation type="journal article" date="2024" name="Plant">
        <title>Genomic evolution and insights into agronomic trait innovations of Sesamum species.</title>
        <authorList>
            <person name="Miao H."/>
            <person name="Wang L."/>
            <person name="Qu L."/>
            <person name="Liu H."/>
            <person name="Sun Y."/>
            <person name="Le M."/>
            <person name="Wang Q."/>
            <person name="Wei S."/>
            <person name="Zheng Y."/>
            <person name="Lin W."/>
            <person name="Duan Y."/>
            <person name="Cao H."/>
            <person name="Xiong S."/>
            <person name="Wang X."/>
            <person name="Wei L."/>
            <person name="Li C."/>
            <person name="Ma Q."/>
            <person name="Ju M."/>
            <person name="Zhao R."/>
            <person name="Li G."/>
            <person name="Mu C."/>
            <person name="Tian Q."/>
            <person name="Mei H."/>
            <person name="Zhang T."/>
            <person name="Gao T."/>
            <person name="Zhang H."/>
        </authorList>
    </citation>
    <scope>NUCLEOTIDE SEQUENCE</scope>
    <source>
        <strain evidence="3">KEN8</strain>
    </source>
</reference>
<evidence type="ECO:0000259" key="2">
    <source>
        <dbReference type="PROSITE" id="PS50158"/>
    </source>
</evidence>
<dbReference type="EMBL" id="JACGWM010000014">
    <property type="protein sequence ID" value="KAL0328001.1"/>
    <property type="molecule type" value="Genomic_DNA"/>
</dbReference>
<sequence>MMTGEVAEYIGNKLGKFIGSDRAEAQFKWGTKIPIRVSIGIHKSLTRALFMCLMGGDQEIMVMFAYYRLLNFCYKCGMFGHIMRDCERHLENSDRKRIEELPYGSWLLESREELSQISQAAHFLQTQHTKATIGLSVNWRFTGVYGETNVAKKKGVVAKILRVSLSLLWWNRVMFTKPDKEIKKLEECFIPLQSGCVNSMAHEEMGRHQQHIKELRGQEMLHWQLSIIQPRVTTEMNQVLAEPFTITEVKQATFEALSHLMQVVEQQGQLTGVAAAEQVPRVSHLLFVDNTLVFCEANMTQLERIWRVLGRYKNTSSQVINF</sequence>
<dbReference type="InterPro" id="IPR025836">
    <property type="entry name" value="Zn_knuckle_CX2CX4HX4C"/>
</dbReference>
<keyword evidence="1" id="KW-0863">Zinc-finger</keyword>
<gene>
    <name evidence="3" type="ORF">Scaly_2232700</name>
</gene>
<dbReference type="PROSITE" id="PS50158">
    <property type="entry name" value="ZF_CCHC"/>
    <property type="match status" value="1"/>
</dbReference>
<feature type="domain" description="CCHC-type" evidence="2">
    <location>
        <begin position="73"/>
        <end position="88"/>
    </location>
</feature>
<name>A0AAW2MCX9_9LAMI</name>
<keyword evidence="1" id="KW-0862">Zinc</keyword>
<protein>
    <recommendedName>
        <fullName evidence="2">CCHC-type domain-containing protein</fullName>
    </recommendedName>
</protein>
<dbReference type="GO" id="GO:0008270">
    <property type="term" value="F:zinc ion binding"/>
    <property type="evidence" value="ECO:0007669"/>
    <property type="project" value="UniProtKB-KW"/>
</dbReference>
<evidence type="ECO:0000256" key="1">
    <source>
        <dbReference type="PROSITE-ProRule" id="PRU00047"/>
    </source>
</evidence>
<keyword evidence="1" id="KW-0479">Metal-binding</keyword>
<dbReference type="Pfam" id="PF14392">
    <property type="entry name" value="zf-CCHC_4"/>
    <property type="match status" value="1"/>
</dbReference>
<dbReference type="InterPro" id="IPR001878">
    <property type="entry name" value="Znf_CCHC"/>
</dbReference>
<dbReference type="GO" id="GO:0003676">
    <property type="term" value="F:nucleic acid binding"/>
    <property type="evidence" value="ECO:0007669"/>
    <property type="project" value="InterPro"/>
</dbReference>
<reference evidence="3" key="1">
    <citation type="submission" date="2020-06" db="EMBL/GenBank/DDBJ databases">
        <authorList>
            <person name="Li T."/>
            <person name="Hu X."/>
            <person name="Zhang T."/>
            <person name="Song X."/>
            <person name="Zhang H."/>
            <person name="Dai N."/>
            <person name="Sheng W."/>
            <person name="Hou X."/>
            <person name="Wei L."/>
        </authorList>
    </citation>
    <scope>NUCLEOTIDE SEQUENCE</scope>
    <source>
        <strain evidence="3">KEN8</strain>
        <tissue evidence="3">Leaf</tissue>
    </source>
</reference>
<dbReference type="AlphaFoldDB" id="A0AAW2MCX9"/>
<evidence type="ECO:0000313" key="3">
    <source>
        <dbReference type="EMBL" id="KAL0328001.1"/>
    </source>
</evidence>